<evidence type="ECO:0000313" key="2">
    <source>
        <dbReference type="Proteomes" id="UP000600365"/>
    </source>
</evidence>
<dbReference type="Proteomes" id="UP000600365">
    <property type="component" value="Unassembled WGS sequence"/>
</dbReference>
<organism evidence="1 2">
    <name type="scientific">Streptomyces albiflavescens</name>
    <dbReference type="NCBI Taxonomy" id="1623582"/>
    <lineage>
        <taxon>Bacteria</taxon>
        <taxon>Bacillati</taxon>
        <taxon>Actinomycetota</taxon>
        <taxon>Actinomycetes</taxon>
        <taxon>Kitasatosporales</taxon>
        <taxon>Streptomycetaceae</taxon>
        <taxon>Streptomyces</taxon>
    </lineage>
</organism>
<comment type="caution">
    <text evidence="1">The sequence shown here is derived from an EMBL/GenBank/DDBJ whole genome shotgun (WGS) entry which is preliminary data.</text>
</comment>
<dbReference type="EMBL" id="BMMM01000021">
    <property type="protein sequence ID" value="GGN88503.1"/>
    <property type="molecule type" value="Genomic_DNA"/>
</dbReference>
<gene>
    <name evidence="1" type="ORF">GCM10011579_082320</name>
</gene>
<keyword evidence="2" id="KW-1185">Reference proteome</keyword>
<sequence>MVRLVRRRPAAGRQPGLARALVVESVTCPGIRKVRAKCLTAWAQLMEALVAERRPDRPVPPMAGSAAIGAVVHLPATAIEEGRDLSSTSDILADTAYRLPPA</sequence>
<accession>A0A918D8Y7</accession>
<reference evidence="1 2" key="1">
    <citation type="journal article" date="2014" name="Int. J. Syst. Evol. Microbiol.">
        <title>Complete genome sequence of Corynebacterium casei LMG S-19264T (=DSM 44701T), isolated from a smear-ripened cheese.</title>
        <authorList>
            <consortium name="US DOE Joint Genome Institute (JGI-PGF)"/>
            <person name="Walter F."/>
            <person name="Albersmeier A."/>
            <person name="Kalinowski J."/>
            <person name="Ruckert C."/>
        </authorList>
    </citation>
    <scope>NUCLEOTIDE SEQUENCE [LARGE SCALE GENOMIC DNA]</scope>
    <source>
        <strain evidence="1 2">CGMCC 4.7111</strain>
    </source>
</reference>
<proteinExistence type="predicted"/>
<name>A0A918D8Y7_9ACTN</name>
<dbReference type="AlphaFoldDB" id="A0A918D8Y7"/>
<dbReference type="RefSeq" id="WP_189191229.1">
    <property type="nucleotide sequence ID" value="NZ_BMMM01000021.1"/>
</dbReference>
<protein>
    <submittedName>
        <fullName evidence="1">Uncharacterized protein</fullName>
    </submittedName>
</protein>
<evidence type="ECO:0000313" key="1">
    <source>
        <dbReference type="EMBL" id="GGN88503.1"/>
    </source>
</evidence>